<keyword evidence="2" id="KW-1185">Reference proteome</keyword>
<proteinExistence type="predicted"/>
<accession>A0A371YWS3</accession>
<evidence type="ECO:0000313" key="1">
    <source>
        <dbReference type="EMBL" id="RFD18698.1"/>
    </source>
</evidence>
<protein>
    <submittedName>
        <fullName evidence="1">Uncharacterized protein</fullName>
    </submittedName>
</protein>
<gene>
    <name evidence="1" type="ORF">DY926_15070</name>
</gene>
<organism evidence="1 2">
    <name type="scientific">Komagataeibacter melaceti</name>
    <dbReference type="NCBI Taxonomy" id="2766577"/>
    <lineage>
        <taxon>Bacteria</taxon>
        <taxon>Pseudomonadati</taxon>
        <taxon>Pseudomonadota</taxon>
        <taxon>Alphaproteobacteria</taxon>
        <taxon>Acetobacterales</taxon>
        <taxon>Acetobacteraceae</taxon>
        <taxon>Komagataeibacter</taxon>
    </lineage>
</organism>
<dbReference type="AlphaFoldDB" id="A0A371YWS3"/>
<evidence type="ECO:0000313" key="2">
    <source>
        <dbReference type="Proteomes" id="UP000262371"/>
    </source>
</evidence>
<sequence length="150" mass="16418">MTETAKKTVPLAGSGHIWLEPFDGDASMLMLSSPNGSSLPPADFTTNLMISGKKHAVTFAFSGGIKGQKLYRASAIAQAEQFPNDTDNRLHLHRKGITFVDLDGNYSFVAAEDLPDWNTVRTLCLPKRGTDEPDPSLVLSAKQGWELWIK</sequence>
<dbReference type="RefSeq" id="WP_116704111.1">
    <property type="nucleotide sequence ID" value="NZ_QUWV01000164.1"/>
</dbReference>
<reference evidence="1 2" key="1">
    <citation type="submission" date="2018-08" db="EMBL/GenBank/DDBJ databases">
        <title>Komagataeibacter sp. AV 382.</title>
        <authorList>
            <person name="Skraban J."/>
            <person name="Trcek J."/>
        </authorList>
    </citation>
    <scope>NUCLEOTIDE SEQUENCE [LARGE SCALE GENOMIC DNA]</scope>
    <source>
        <strain evidence="1 2">AV 382</strain>
    </source>
</reference>
<dbReference type="EMBL" id="QUWV01000164">
    <property type="protein sequence ID" value="RFD18698.1"/>
    <property type="molecule type" value="Genomic_DNA"/>
</dbReference>
<comment type="caution">
    <text evidence="1">The sequence shown here is derived from an EMBL/GenBank/DDBJ whole genome shotgun (WGS) entry which is preliminary data.</text>
</comment>
<dbReference type="Proteomes" id="UP000262371">
    <property type="component" value="Unassembled WGS sequence"/>
</dbReference>
<name>A0A371YWS3_9PROT</name>